<name>A0ABR2YWY3_9CHLO</name>
<protein>
    <submittedName>
        <fullName evidence="3">Uncharacterized protein</fullName>
    </submittedName>
</protein>
<evidence type="ECO:0000313" key="4">
    <source>
        <dbReference type="Proteomes" id="UP001491310"/>
    </source>
</evidence>
<reference evidence="3 4" key="1">
    <citation type="journal article" date="2024" name="Nat. Commun.">
        <title>Phylogenomics reveals the evolutionary origins of lichenization in chlorophyte algae.</title>
        <authorList>
            <person name="Puginier C."/>
            <person name="Libourel C."/>
            <person name="Otte J."/>
            <person name="Skaloud P."/>
            <person name="Haon M."/>
            <person name="Grisel S."/>
            <person name="Petersen M."/>
            <person name="Berrin J.G."/>
            <person name="Delaux P.M."/>
            <person name="Dal Grande F."/>
            <person name="Keller J."/>
        </authorList>
    </citation>
    <scope>NUCLEOTIDE SEQUENCE [LARGE SCALE GENOMIC DNA]</scope>
    <source>
        <strain evidence="3 4">SAG 216-7</strain>
    </source>
</reference>
<evidence type="ECO:0000313" key="3">
    <source>
        <dbReference type="EMBL" id="KAK9916152.1"/>
    </source>
</evidence>
<feature type="transmembrane region" description="Helical" evidence="1">
    <location>
        <begin position="184"/>
        <end position="201"/>
    </location>
</feature>
<evidence type="ECO:0000256" key="2">
    <source>
        <dbReference type="SAM" id="SignalP"/>
    </source>
</evidence>
<proteinExistence type="predicted"/>
<organism evidence="3 4">
    <name type="scientific">Coccomyxa subellipsoidea</name>
    <dbReference type="NCBI Taxonomy" id="248742"/>
    <lineage>
        <taxon>Eukaryota</taxon>
        <taxon>Viridiplantae</taxon>
        <taxon>Chlorophyta</taxon>
        <taxon>core chlorophytes</taxon>
        <taxon>Trebouxiophyceae</taxon>
        <taxon>Trebouxiophyceae incertae sedis</taxon>
        <taxon>Coccomyxaceae</taxon>
        <taxon>Coccomyxa</taxon>
    </lineage>
</organism>
<keyword evidence="4" id="KW-1185">Reference proteome</keyword>
<accession>A0ABR2YWY3</accession>
<feature type="signal peptide" evidence="2">
    <location>
        <begin position="1"/>
        <end position="26"/>
    </location>
</feature>
<keyword evidence="1" id="KW-1133">Transmembrane helix</keyword>
<dbReference type="Proteomes" id="UP001491310">
    <property type="component" value="Unassembled WGS sequence"/>
</dbReference>
<sequence>MMISKVMMMRSVFGAIALTLLSGGSAFEANSDIALDLQAGACTAFEVDNLPHKYSYDVQLVAMTGICDPRNISVSKLYVQDACINRRDNELGLGSIQVPLCSEALDNTAQVCQSVFQNGPSDALLTAGSLTAGQNFDDGNVCANSDKAFVYIKNDCILPSRAVINVKTRDYGGKLCLTVAGKTLSGVAIAIIVAFSLEVALKHGQLPKR</sequence>
<comment type="caution">
    <text evidence="3">The sequence shown here is derived from an EMBL/GenBank/DDBJ whole genome shotgun (WGS) entry which is preliminary data.</text>
</comment>
<keyword evidence="1" id="KW-0472">Membrane</keyword>
<keyword evidence="2" id="KW-0732">Signal</keyword>
<feature type="chain" id="PRO_5045359039" evidence="2">
    <location>
        <begin position="27"/>
        <end position="209"/>
    </location>
</feature>
<gene>
    <name evidence="3" type="ORF">WJX75_009433</name>
</gene>
<evidence type="ECO:0000256" key="1">
    <source>
        <dbReference type="SAM" id="Phobius"/>
    </source>
</evidence>
<keyword evidence="1" id="KW-0812">Transmembrane</keyword>
<dbReference type="EMBL" id="JALJOT010000004">
    <property type="protein sequence ID" value="KAK9916152.1"/>
    <property type="molecule type" value="Genomic_DNA"/>
</dbReference>